<dbReference type="InterPro" id="IPR005055">
    <property type="entry name" value="A10/PebIII"/>
</dbReference>
<dbReference type="Pfam" id="PF03392">
    <property type="entry name" value="OS-D"/>
    <property type="match status" value="1"/>
</dbReference>
<evidence type="ECO:0000313" key="3">
    <source>
        <dbReference type="Proteomes" id="UP001431783"/>
    </source>
</evidence>
<evidence type="ECO:0008006" key="4">
    <source>
        <dbReference type="Google" id="ProtNLM"/>
    </source>
</evidence>
<evidence type="ECO:0000313" key="2">
    <source>
        <dbReference type="EMBL" id="KAK9877410.1"/>
    </source>
</evidence>
<comment type="caution">
    <text evidence="2">The sequence shown here is derived from an EMBL/GenBank/DDBJ whole genome shotgun (WGS) entry which is preliminary data.</text>
</comment>
<dbReference type="Proteomes" id="UP001431783">
    <property type="component" value="Unassembled WGS sequence"/>
</dbReference>
<dbReference type="AlphaFoldDB" id="A0AAW1U973"/>
<dbReference type="SUPFAM" id="SSF100910">
    <property type="entry name" value="Chemosensory protein Csp2"/>
    <property type="match status" value="1"/>
</dbReference>
<keyword evidence="3" id="KW-1185">Reference proteome</keyword>
<dbReference type="EMBL" id="JARQZJ010000042">
    <property type="protein sequence ID" value="KAK9877410.1"/>
    <property type="molecule type" value="Genomic_DNA"/>
</dbReference>
<evidence type="ECO:0000256" key="1">
    <source>
        <dbReference type="SAM" id="SignalP"/>
    </source>
</evidence>
<feature type="chain" id="PRO_5043912363" description="Chemosensory protein" evidence="1">
    <location>
        <begin position="18"/>
        <end position="126"/>
    </location>
</feature>
<accession>A0AAW1U973</accession>
<feature type="signal peptide" evidence="1">
    <location>
        <begin position="1"/>
        <end position="17"/>
    </location>
</feature>
<keyword evidence="1" id="KW-0732">Signal</keyword>
<reference evidence="2 3" key="1">
    <citation type="submission" date="2023-03" db="EMBL/GenBank/DDBJ databases">
        <title>Genome insight into feeding habits of ladybird beetles.</title>
        <authorList>
            <person name="Li H.-S."/>
            <person name="Huang Y.-H."/>
            <person name="Pang H."/>
        </authorList>
    </citation>
    <scope>NUCLEOTIDE SEQUENCE [LARGE SCALE GENOMIC DNA]</scope>
    <source>
        <strain evidence="2">SYSU_2023b</strain>
        <tissue evidence="2">Whole body</tissue>
    </source>
</reference>
<organism evidence="2 3">
    <name type="scientific">Henosepilachna vigintioctopunctata</name>
    <dbReference type="NCBI Taxonomy" id="420089"/>
    <lineage>
        <taxon>Eukaryota</taxon>
        <taxon>Metazoa</taxon>
        <taxon>Ecdysozoa</taxon>
        <taxon>Arthropoda</taxon>
        <taxon>Hexapoda</taxon>
        <taxon>Insecta</taxon>
        <taxon>Pterygota</taxon>
        <taxon>Neoptera</taxon>
        <taxon>Endopterygota</taxon>
        <taxon>Coleoptera</taxon>
        <taxon>Polyphaga</taxon>
        <taxon>Cucujiformia</taxon>
        <taxon>Coccinelloidea</taxon>
        <taxon>Coccinellidae</taxon>
        <taxon>Epilachninae</taxon>
        <taxon>Epilachnini</taxon>
        <taxon>Henosepilachna</taxon>
    </lineage>
</organism>
<name>A0AAW1U973_9CUCU</name>
<protein>
    <recommendedName>
        <fullName evidence="4">Chemosensory protein</fullName>
    </recommendedName>
</protein>
<dbReference type="PANTHER" id="PTHR11257">
    <property type="entry name" value="CHEMOSENSORY PROTEIN-RELATED"/>
    <property type="match status" value="1"/>
</dbReference>
<dbReference type="InterPro" id="IPR036682">
    <property type="entry name" value="OS_D_A10/PebIII_sf"/>
</dbReference>
<sequence>MLWLLLIGIAFLINVNAEEKYTSQYDNIDVKRIIGNERLLDAYVKCLIDGERCTPDANELRKILPEAIKTGCEKCTRTHIEKTKQIVDVLMREKPEIWNKLVAKFDPDHIYSEKFKDRLKKEGFNV</sequence>
<dbReference type="PANTHER" id="PTHR11257:SF12">
    <property type="entry name" value="EJACULATORY BULB-SPECIFIC PROTEIN 3-RELATED"/>
    <property type="match status" value="1"/>
</dbReference>
<proteinExistence type="predicted"/>
<dbReference type="Gene3D" id="1.10.2080.10">
    <property type="entry name" value="Insect odorant-binding protein A10/Ejaculatory bulb-specific protein 3"/>
    <property type="match status" value="1"/>
</dbReference>
<gene>
    <name evidence="2" type="ORF">WA026_018523</name>
</gene>